<dbReference type="InterPro" id="IPR000225">
    <property type="entry name" value="Armadillo"/>
</dbReference>
<sequence>MLQKFWQEDLNGKTPIEALVDVLKETNWSWEVKTKASGQIQNLFFAHRGSIHLAHINHHVALLDATYETNCYAIPLLHHDDNYLWALQVLKKLIWKPDQIPKVFFTDRDAALRNALDFPSIDPPAKKTKSTNKPVDRKSGKDKPVDPWKQFMGSWKWVTYAKSPELYTERFQNLQGFLSTRPAVLAYLEKNIIPVEDRMGMLVTSPSAPQYLKSRVWSSLFKTFVTSSTGDFLSVFQASGPAVNAQILAVNKSIGKDTVKALVHLPKCFIPVLGKISLFAIKKAIGQFN</sequence>
<dbReference type="Proteomes" id="UP000238274">
    <property type="component" value="Unassembled WGS sequence"/>
</dbReference>
<evidence type="ECO:0000313" key="4">
    <source>
        <dbReference type="Proteomes" id="UP000238274"/>
    </source>
</evidence>
<organism evidence="3 4">
    <name type="scientific">Puccinia striiformis</name>
    <dbReference type="NCBI Taxonomy" id="27350"/>
    <lineage>
        <taxon>Eukaryota</taxon>
        <taxon>Fungi</taxon>
        <taxon>Dikarya</taxon>
        <taxon>Basidiomycota</taxon>
        <taxon>Pucciniomycotina</taxon>
        <taxon>Pucciniomycetes</taxon>
        <taxon>Pucciniales</taxon>
        <taxon>Pucciniaceae</taxon>
        <taxon>Puccinia</taxon>
    </lineage>
</organism>
<dbReference type="AlphaFoldDB" id="A0A2S4UEE4"/>
<dbReference type="VEuPathDB" id="FungiDB:PSTT_07608"/>
<keyword evidence="4" id="KW-1185">Reference proteome</keyword>
<evidence type="ECO:0008006" key="5">
    <source>
        <dbReference type="Google" id="ProtNLM"/>
    </source>
</evidence>
<reference evidence="3 4" key="1">
    <citation type="submission" date="2017-12" db="EMBL/GenBank/DDBJ databases">
        <title>Gene loss provides genomic basis for host adaptation in cereal stripe rust fungi.</title>
        <authorList>
            <person name="Xia C."/>
        </authorList>
    </citation>
    <scope>NUCLEOTIDE SEQUENCE [LARGE SCALE GENOMIC DNA]</scope>
    <source>
        <strain evidence="3 4">93TX-2</strain>
    </source>
</reference>
<dbReference type="OrthoDB" id="3356549at2759"/>
<dbReference type="PROSITE" id="PS50176">
    <property type="entry name" value="ARM_REPEAT"/>
    <property type="match status" value="1"/>
</dbReference>
<dbReference type="EMBL" id="PKSM01000413">
    <property type="protein sequence ID" value="POV95514.1"/>
    <property type="molecule type" value="Genomic_DNA"/>
</dbReference>
<reference evidence="4" key="3">
    <citation type="journal article" date="2018" name="Mol. Plant Microbe Interact.">
        <title>Genome sequence resources for the wheat stripe rust pathogen (Puccinia striiformis f. sp. tritici) and the barley stripe rust pathogen (Puccinia striiformis f. sp. hordei).</title>
        <authorList>
            <person name="Xia C."/>
            <person name="Wang M."/>
            <person name="Yin C."/>
            <person name="Cornejo O.E."/>
            <person name="Hulbert S.H."/>
            <person name="Chen X."/>
        </authorList>
    </citation>
    <scope>NUCLEOTIDE SEQUENCE [LARGE SCALE GENOMIC DNA]</scope>
    <source>
        <strain evidence="4">93TX-2</strain>
    </source>
</reference>
<dbReference type="VEuPathDB" id="FungiDB:PSHT_15629"/>
<proteinExistence type="predicted"/>
<dbReference type="VEuPathDB" id="FungiDB:PSTT_17013"/>
<evidence type="ECO:0000256" key="2">
    <source>
        <dbReference type="SAM" id="MobiDB-lite"/>
    </source>
</evidence>
<gene>
    <name evidence="3" type="ORF">PSHT_15629</name>
</gene>
<feature type="compositionally biased region" description="Basic and acidic residues" evidence="2">
    <location>
        <begin position="134"/>
        <end position="145"/>
    </location>
</feature>
<comment type="caution">
    <text evidence="3">The sequence shown here is derived from an EMBL/GenBank/DDBJ whole genome shotgun (WGS) entry which is preliminary data.</text>
</comment>
<protein>
    <recommendedName>
        <fullName evidence="5">MULE transposase domain-containing protein</fullName>
    </recommendedName>
</protein>
<feature type="region of interest" description="Disordered" evidence="2">
    <location>
        <begin position="121"/>
        <end position="145"/>
    </location>
</feature>
<name>A0A2S4UEE4_9BASI</name>
<reference evidence="4" key="2">
    <citation type="journal article" date="2018" name="BMC Genomics">
        <title>Genomic insights into host adaptation between the wheat stripe rust pathogen (Puccinia striiformis f. sp. tritici) and the barley stripe rust pathogen (Puccinia striiformis f. sp. hordei).</title>
        <authorList>
            <person name="Xia C."/>
            <person name="Wang M."/>
            <person name="Yin C."/>
            <person name="Cornejo O.E."/>
            <person name="Hulbert S.H."/>
            <person name="Chen X."/>
        </authorList>
    </citation>
    <scope>NUCLEOTIDE SEQUENCE [LARGE SCALE GENOMIC DNA]</scope>
    <source>
        <strain evidence="4">93TX-2</strain>
    </source>
</reference>
<accession>A0A2S4UEE4</accession>
<feature type="repeat" description="ARM" evidence="1">
    <location>
        <begin position="14"/>
        <end position="43"/>
    </location>
</feature>
<evidence type="ECO:0000313" key="3">
    <source>
        <dbReference type="EMBL" id="POV95514.1"/>
    </source>
</evidence>
<evidence type="ECO:0000256" key="1">
    <source>
        <dbReference type="PROSITE-ProRule" id="PRU00259"/>
    </source>
</evidence>